<evidence type="ECO:0000256" key="5">
    <source>
        <dbReference type="ARBA" id="ARBA00010810"/>
    </source>
</evidence>
<evidence type="ECO:0000259" key="21">
    <source>
        <dbReference type="Pfam" id="PF22627"/>
    </source>
</evidence>
<keyword evidence="10" id="KW-0479">Metal-binding</keyword>
<feature type="transmembrane region" description="Helical" evidence="18">
    <location>
        <begin position="264"/>
        <end position="284"/>
    </location>
</feature>
<reference evidence="22" key="1">
    <citation type="journal article" date="2014" name="Int. J. Syst. Evol. Microbiol.">
        <title>Complete genome sequence of Corynebacterium casei LMG S-19264T (=DSM 44701T), isolated from a smear-ripened cheese.</title>
        <authorList>
            <consortium name="US DOE Joint Genome Institute (JGI-PGF)"/>
            <person name="Walter F."/>
            <person name="Albersmeier A."/>
            <person name="Kalinowski J."/>
            <person name="Ruckert C."/>
        </authorList>
    </citation>
    <scope>NUCLEOTIDE SEQUENCE</scope>
    <source>
        <strain evidence="22">JCM 14359</strain>
    </source>
</reference>
<evidence type="ECO:0000256" key="8">
    <source>
        <dbReference type="ARBA" id="ARBA00022679"/>
    </source>
</evidence>
<evidence type="ECO:0000259" key="19">
    <source>
        <dbReference type="Pfam" id="PF02516"/>
    </source>
</evidence>
<dbReference type="PANTHER" id="PTHR13872:SF1">
    <property type="entry name" value="DOLICHYL-DIPHOSPHOOLIGOSACCHARIDE--PROTEIN GLYCOSYLTRANSFERASE SUBUNIT STT3B"/>
    <property type="match status" value="1"/>
</dbReference>
<accession>A0A830E8H9</accession>
<sequence length="1054" mass="112704">MSESQEERSPSVVDILRTHYPKAALPAVVVAMLWIRLQAYDTFLRDGEVYLSGNDAWYHLRQVNYTIQNWPGTMPYDPWTGFPYGNLAGQFGTLYDQLIATAALVVGLGDPSQELIAKTLLVAPAVFGALVALPTYAVGKRLGGRLGGIFAAVVLMLLPGTFLRRGLVGFADHNVAEPLFMLIAVLATMIALTVADRERPVWELVADRDIDALRDPLKWSALAGAAIALYMWVWPPGILLVGITGVYFLVQMVASFVRDDSPEHIAFVAAVSMPIAAVLMAARISEPGFGVTGFTLLQVLLPLAVGGGAVLLAWLARVWESQDLERNGYPVAVAGLVAVSLGLFSIALPGVFGGIISNFLNTVGFSATAGTRTIGEAQPFLDPGILQQRGLTASGRIVSEYGFTFFSGLLASIWLAAKPLIKSGDTRKFGYFVGALGVVALIFLVPAIPDGLGSALGAESSLVSLTIVTALILGGILQADYDPEKLFVLVWIAFITSAAFTQVRFNYYLAPGVAVMNAYLVGQLVNSKYLGIPDIEAVSDIDGYQALAVVAAILLILGPVLFVPISVGNTTTQTAWDAAEQTGPGSVTVWDGPLGWMQENTPEEGNLGGAGNADQMDYYGTYEYTDDFEYPDGAYGVMSWWDYGHWITLRGERIPNANPFQQGADTAANFLLAPNETQSEDVLTSQSTEGNQTRYVMVDWQMATPGSKFGAPTVFYDAEENVSRSDFLRTLYRFDYQNQGRFVGTTLRTQRFYNSTMTKLYYYHGSARSPSPIVVDWEPRQVETGSGEAVTIDSNPRGEAFVRTFNNMSAAREYVEEDGTAQVGGLGSFPSERVEALEHYRLVQVSDTSASNRILRTVGREAQIAGANPQATVPADPAWVKTFERVPGATVEGSGAPANTTVTASTELRIPNTNSTFTYTQRADTDANGNFEMTLPYATTGYDDYGPDNGYTNVSVRATGPYTVSTPATLGNNGSIVSYRANLSVPEGEVNGDGDGEIGVELDRNEEELTIGGGSGGDGSTDGGSGDSTSADGSGSETQSLREPAVAGDAARAA</sequence>
<keyword evidence="11" id="KW-0460">Magnesium</keyword>
<keyword evidence="7" id="KW-0328">Glycosyltransferase</keyword>
<evidence type="ECO:0000313" key="22">
    <source>
        <dbReference type="EMBL" id="GGJ01877.1"/>
    </source>
</evidence>
<keyword evidence="8 22" id="KW-0808">Transferase</keyword>
<feature type="compositionally biased region" description="Gly residues" evidence="17">
    <location>
        <begin position="1011"/>
        <end position="1026"/>
    </location>
</feature>
<feature type="transmembrane region" description="Helical" evidence="18">
    <location>
        <begin position="546"/>
        <end position="565"/>
    </location>
</feature>
<feature type="transmembrane region" description="Helical" evidence="18">
    <location>
        <begin position="328"/>
        <end position="356"/>
    </location>
</feature>
<comment type="similarity">
    <text evidence="5">Belongs to the STT3 family.</text>
</comment>
<dbReference type="Gene3D" id="2.60.40.3390">
    <property type="match status" value="1"/>
</dbReference>
<evidence type="ECO:0000256" key="4">
    <source>
        <dbReference type="ARBA" id="ARBA00004922"/>
    </source>
</evidence>
<dbReference type="InterPro" id="IPR041154">
    <property type="entry name" value="AglB_P1"/>
</dbReference>
<dbReference type="Gene3D" id="3.40.50.12610">
    <property type="match status" value="1"/>
</dbReference>
<evidence type="ECO:0000259" key="20">
    <source>
        <dbReference type="Pfam" id="PF18079"/>
    </source>
</evidence>
<dbReference type="InterPro" id="IPR003674">
    <property type="entry name" value="Oligo_trans_STT3"/>
</dbReference>
<evidence type="ECO:0000256" key="1">
    <source>
        <dbReference type="ARBA" id="ARBA00001936"/>
    </source>
</evidence>
<keyword evidence="14" id="KW-0464">Manganese</keyword>
<comment type="pathway">
    <text evidence="4">Protein modification; protein glycosylation.</text>
</comment>
<feature type="compositionally biased region" description="Low complexity" evidence="17">
    <location>
        <begin position="1027"/>
        <end position="1036"/>
    </location>
</feature>
<feature type="transmembrane region" description="Helical" evidence="18">
    <location>
        <begin position="296"/>
        <end position="316"/>
    </location>
</feature>
<comment type="catalytic activity">
    <reaction evidence="16">
        <text>an archaeal dolichyl phosphooligosaccharide + [protein]-L-asparagine = an archaeal dolichyl phosphate + a glycoprotein with the oligosaccharide chain attached by N-beta-D-glycosyl linkage to a protein L-asparagine.</text>
        <dbReference type="EC" id="2.4.99.21"/>
    </reaction>
</comment>
<evidence type="ECO:0000256" key="12">
    <source>
        <dbReference type="ARBA" id="ARBA00022989"/>
    </source>
</evidence>
<feature type="domain" description="Oligosaccharyl transferase STT3 N-terminal" evidence="19">
    <location>
        <begin position="28"/>
        <end position="360"/>
    </location>
</feature>
<evidence type="ECO:0000256" key="18">
    <source>
        <dbReference type="SAM" id="Phobius"/>
    </source>
</evidence>
<feature type="domain" description="AglB-like core" evidence="21">
    <location>
        <begin position="590"/>
        <end position="703"/>
    </location>
</feature>
<keyword evidence="23" id="KW-1185">Reference proteome</keyword>
<evidence type="ECO:0000256" key="3">
    <source>
        <dbReference type="ARBA" id="ARBA00004651"/>
    </source>
</evidence>
<dbReference type="Proteomes" id="UP000653099">
    <property type="component" value="Unassembled WGS sequence"/>
</dbReference>
<comment type="cofactor">
    <cofactor evidence="2">
        <name>Mg(2+)</name>
        <dbReference type="ChEBI" id="CHEBI:18420"/>
    </cofactor>
</comment>
<name>A0A830E8H9_9EURY</name>
<organism evidence="22 23">
    <name type="scientific">Halobellus salinus</name>
    <dbReference type="NCBI Taxonomy" id="931585"/>
    <lineage>
        <taxon>Archaea</taxon>
        <taxon>Methanobacteriati</taxon>
        <taxon>Methanobacteriota</taxon>
        <taxon>Stenosarchaea group</taxon>
        <taxon>Halobacteria</taxon>
        <taxon>Halobacteriales</taxon>
        <taxon>Haloferacaceae</taxon>
        <taxon>Halobellus</taxon>
    </lineage>
</organism>
<evidence type="ECO:0000256" key="13">
    <source>
        <dbReference type="ARBA" id="ARBA00023136"/>
    </source>
</evidence>
<feature type="transmembrane region" description="Helical" evidence="18">
    <location>
        <begin position="486"/>
        <end position="502"/>
    </location>
</feature>
<evidence type="ECO:0000256" key="16">
    <source>
        <dbReference type="ARBA" id="ARBA00034066"/>
    </source>
</evidence>
<evidence type="ECO:0000256" key="7">
    <source>
        <dbReference type="ARBA" id="ARBA00022676"/>
    </source>
</evidence>
<proteinExistence type="inferred from homology"/>
<dbReference type="RefSeq" id="WP_188786256.1">
    <property type="nucleotide sequence ID" value="NZ_BMOC01000004.1"/>
</dbReference>
<dbReference type="GO" id="GO:0005886">
    <property type="term" value="C:plasma membrane"/>
    <property type="evidence" value="ECO:0007669"/>
    <property type="project" value="UniProtKB-SubCell"/>
</dbReference>
<dbReference type="OrthoDB" id="82393at2157"/>
<keyword evidence="9 18" id="KW-0812">Transmembrane</keyword>
<evidence type="ECO:0000256" key="11">
    <source>
        <dbReference type="ARBA" id="ARBA00022842"/>
    </source>
</evidence>
<comment type="subcellular location">
    <subcellularLocation>
        <location evidence="3">Cell membrane</location>
        <topology evidence="3">Multi-pass membrane protein</topology>
    </subcellularLocation>
</comment>
<feature type="transmembrane region" description="Helical" evidence="18">
    <location>
        <begin position="401"/>
        <end position="417"/>
    </location>
</feature>
<dbReference type="EC" id="2.4.99.21" evidence="6"/>
<feature type="transmembrane region" description="Helical" evidence="18">
    <location>
        <begin position="460"/>
        <end position="479"/>
    </location>
</feature>
<comment type="cofactor">
    <cofactor evidence="1">
        <name>Mn(2+)</name>
        <dbReference type="ChEBI" id="CHEBI:29035"/>
    </cofactor>
</comment>
<keyword evidence="13 18" id="KW-0472">Membrane</keyword>
<feature type="domain" description="Archaeal glycosylation protein B peripheral" evidence="20">
    <location>
        <begin position="888"/>
        <end position="990"/>
    </location>
</feature>
<dbReference type="Pfam" id="PF18079">
    <property type="entry name" value="AglB_L1"/>
    <property type="match status" value="1"/>
</dbReference>
<evidence type="ECO:0000256" key="2">
    <source>
        <dbReference type="ARBA" id="ARBA00001946"/>
    </source>
</evidence>
<feature type="transmembrane region" description="Helical" evidence="18">
    <location>
        <begin position="175"/>
        <end position="195"/>
    </location>
</feature>
<feature type="transmembrane region" description="Helical" evidence="18">
    <location>
        <begin position="216"/>
        <end position="233"/>
    </location>
</feature>
<keyword evidence="12 18" id="KW-1133">Transmembrane helix</keyword>
<feature type="transmembrane region" description="Helical" evidence="18">
    <location>
        <begin position="146"/>
        <end position="163"/>
    </location>
</feature>
<evidence type="ECO:0000256" key="14">
    <source>
        <dbReference type="ARBA" id="ARBA00023211"/>
    </source>
</evidence>
<feature type="transmembrane region" description="Helical" evidence="18">
    <location>
        <begin position="239"/>
        <end position="257"/>
    </location>
</feature>
<gene>
    <name evidence="22" type="ORF">GCM10008995_09570</name>
</gene>
<dbReference type="Pfam" id="PF02516">
    <property type="entry name" value="STT3"/>
    <property type="match status" value="1"/>
</dbReference>
<dbReference type="Pfam" id="PF22627">
    <property type="entry name" value="AglB_core-like"/>
    <property type="match status" value="1"/>
</dbReference>
<dbReference type="GO" id="GO:0046872">
    <property type="term" value="F:metal ion binding"/>
    <property type="evidence" value="ECO:0007669"/>
    <property type="project" value="UniProtKB-KW"/>
</dbReference>
<feature type="transmembrane region" description="Helical" evidence="18">
    <location>
        <begin position="115"/>
        <end position="139"/>
    </location>
</feature>
<dbReference type="AlphaFoldDB" id="A0A830E8H9"/>
<evidence type="ECO:0000256" key="9">
    <source>
        <dbReference type="ARBA" id="ARBA00022692"/>
    </source>
</evidence>
<protein>
    <recommendedName>
        <fullName evidence="6">dolichyl-phosphooligosaccharide-protein glycotransferase</fullName>
        <ecNumber evidence="6">2.4.99.21</ecNumber>
    </recommendedName>
    <alternativeName>
        <fullName evidence="15">Oligosaccharyl transferase</fullName>
    </alternativeName>
</protein>
<dbReference type="NCBIfam" id="TIGR04154">
    <property type="entry name" value="archaeo_STT3"/>
    <property type="match status" value="1"/>
</dbReference>
<dbReference type="GO" id="GO:0004576">
    <property type="term" value="F:oligosaccharyl transferase activity"/>
    <property type="evidence" value="ECO:0007669"/>
    <property type="project" value="InterPro"/>
</dbReference>
<evidence type="ECO:0000313" key="23">
    <source>
        <dbReference type="Proteomes" id="UP000653099"/>
    </source>
</evidence>
<evidence type="ECO:0000256" key="17">
    <source>
        <dbReference type="SAM" id="MobiDB-lite"/>
    </source>
</evidence>
<dbReference type="InterPro" id="IPR048307">
    <property type="entry name" value="STT3_N"/>
</dbReference>
<evidence type="ECO:0000256" key="10">
    <source>
        <dbReference type="ARBA" id="ARBA00022723"/>
    </source>
</evidence>
<dbReference type="EMBL" id="BMOC01000004">
    <property type="protein sequence ID" value="GGJ01877.1"/>
    <property type="molecule type" value="Genomic_DNA"/>
</dbReference>
<reference evidence="22" key="2">
    <citation type="submission" date="2020-09" db="EMBL/GenBank/DDBJ databases">
        <authorList>
            <person name="Sun Q."/>
            <person name="Ohkuma M."/>
        </authorList>
    </citation>
    <scope>NUCLEOTIDE SEQUENCE</scope>
    <source>
        <strain evidence="22">JCM 14359</strain>
    </source>
</reference>
<evidence type="ECO:0000256" key="6">
    <source>
        <dbReference type="ARBA" id="ARBA00012602"/>
    </source>
</evidence>
<dbReference type="InterPro" id="IPR026410">
    <property type="entry name" value="OlisacTrfase_arch"/>
</dbReference>
<dbReference type="PANTHER" id="PTHR13872">
    <property type="entry name" value="DOLICHYL-DIPHOSPHOOLIGOSACCHARIDE--PROTEIN GLYCOSYLTRANSFERASE SUBUNIT"/>
    <property type="match status" value="1"/>
</dbReference>
<dbReference type="InterPro" id="IPR054479">
    <property type="entry name" value="AglB-like_core"/>
</dbReference>
<dbReference type="UniPathway" id="UPA00378"/>
<comment type="caution">
    <text evidence="22">The sequence shown here is derived from an EMBL/GenBank/DDBJ whole genome shotgun (WGS) entry which is preliminary data.</text>
</comment>
<evidence type="ECO:0000256" key="15">
    <source>
        <dbReference type="ARBA" id="ARBA00030679"/>
    </source>
</evidence>
<feature type="transmembrane region" description="Helical" evidence="18">
    <location>
        <begin position="429"/>
        <end position="448"/>
    </location>
</feature>
<feature type="region of interest" description="Disordered" evidence="17">
    <location>
        <begin position="1004"/>
        <end position="1054"/>
    </location>
</feature>
<feature type="transmembrane region" description="Helical" evidence="18">
    <location>
        <begin position="508"/>
        <end position="525"/>
    </location>
</feature>